<dbReference type="InterPro" id="IPR018392">
    <property type="entry name" value="LysM"/>
</dbReference>
<keyword evidence="2" id="KW-0378">Hydrolase</keyword>
<dbReference type="InterPro" id="IPR036779">
    <property type="entry name" value="LysM_dom_sf"/>
</dbReference>
<reference evidence="6 7" key="1">
    <citation type="submission" date="2018-12" db="EMBL/GenBank/DDBJ databases">
        <title>The whole draft genome of Streptomyce luteoverticillatus CGMCC 15060.</title>
        <authorList>
            <person name="Feng Z."/>
            <person name="Chen G."/>
            <person name="Zhang J."/>
            <person name="Zhu H."/>
            <person name="Yu X."/>
            <person name="Zhang W."/>
            <person name="Zhang X."/>
        </authorList>
    </citation>
    <scope>NUCLEOTIDE SEQUENCE [LARGE SCALE GENOMIC DNA]</scope>
    <source>
        <strain evidence="6 7">CGMCC 15060</strain>
    </source>
</reference>
<feature type="domain" description="LysM" evidence="5">
    <location>
        <begin position="309"/>
        <end position="358"/>
    </location>
</feature>
<feature type="compositionally biased region" description="Low complexity" evidence="3">
    <location>
        <begin position="167"/>
        <end position="207"/>
    </location>
</feature>
<dbReference type="Gene3D" id="3.10.350.10">
    <property type="entry name" value="LysM domain"/>
    <property type="match status" value="1"/>
</dbReference>
<dbReference type="SMART" id="SM00257">
    <property type="entry name" value="LysM"/>
    <property type="match status" value="1"/>
</dbReference>
<dbReference type="AlphaFoldDB" id="A0A3Q9FYH0"/>
<gene>
    <name evidence="6" type="ORF">EKH77_12660</name>
</gene>
<dbReference type="CDD" id="cd00118">
    <property type="entry name" value="LysM"/>
    <property type="match status" value="1"/>
</dbReference>
<proteinExistence type="inferred from homology"/>
<dbReference type="InterPro" id="IPR010618">
    <property type="entry name" value="RPF"/>
</dbReference>
<dbReference type="CDD" id="cd13925">
    <property type="entry name" value="RPF"/>
    <property type="match status" value="1"/>
</dbReference>
<feature type="signal peptide" evidence="4">
    <location>
        <begin position="1"/>
        <end position="40"/>
    </location>
</feature>
<evidence type="ECO:0000313" key="7">
    <source>
        <dbReference type="Proteomes" id="UP000267900"/>
    </source>
</evidence>
<evidence type="ECO:0000256" key="1">
    <source>
        <dbReference type="ARBA" id="ARBA00010830"/>
    </source>
</evidence>
<dbReference type="PANTHER" id="PTHR34700:SF4">
    <property type="entry name" value="PHAGE-LIKE ELEMENT PBSX PROTEIN XKDP"/>
    <property type="match status" value="1"/>
</dbReference>
<dbReference type="Gene3D" id="1.10.530.10">
    <property type="match status" value="1"/>
</dbReference>
<accession>A0A3Q9FYH0</accession>
<evidence type="ECO:0000256" key="3">
    <source>
        <dbReference type="SAM" id="MobiDB-lite"/>
    </source>
</evidence>
<organism evidence="6 7">
    <name type="scientific">Streptomyces luteoverticillatus</name>
    <name type="common">Streptoverticillium luteoverticillatus</name>
    <dbReference type="NCBI Taxonomy" id="66425"/>
    <lineage>
        <taxon>Bacteria</taxon>
        <taxon>Bacillati</taxon>
        <taxon>Actinomycetota</taxon>
        <taxon>Actinomycetes</taxon>
        <taxon>Kitasatosporales</taxon>
        <taxon>Streptomycetaceae</taxon>
        <taxon>Streptomyces</taxon>
    </lineage>
</organism>
<dbReference type="Pfam" id="PF01476">
    <property type="entry name" value="LysM"/>
    <property type="match status" value="1"/>
</dbReference>
<feature type="region of interest" description="Disordered" evidence="3">
    <location>
        <begin position="122"/>
        <end position="315"/>
    </location>
</feature>
<dbReference type="Pfam" id="PF06737">
    <property type="entry name" value="Transglycosylas"/>
    <property type="match status" value="1"/>
</dbReference>
<dbReference type="GO" id="GO:0016787">
    <property type="term" value="F:hydrolase activity"/>
    <property type="evidence" value="ECO:0007669"/>
    <property type="project" value="UniProtKB-KW"/>
</dbReference>
<keyword evidence="4" id="KW-0732">Signal</keyword>
<dbReference type="Proteomes" id="UP000267900">
    <property type="component" value="Chromosome"/>
</dbReference>
<feature type="chain" id="PRO_5018540416" evidence="4">
    <location>
        <begin position="41"/>
        <end position="360"/>
    </location>
</feature>
<protein>
    <submittedName>
        <fullName evidence="6">LysM peptidoglycan-binding domain-containing protein</fullName>
    </submittedName>
</protein>
<feature type="compositionally biased region" description="Low complexity" evidence="3">
    <location>
        <begin position="216"/>
        <end position="230"/>
    </location>
</feature>
<dbReference type="EMBL" id="CP034587">
    <property type="protein sequence ID" value="AZQ71947.1"/>
    <property type="molecule type" value="Genomic_DNA"/>
</dbReference>
<evidence type="ECO:0000256" key="2">
    <source>
        <dbReference type="ARBA" id="ARBA00022801"/>
    </source>
</evidence>
<name>A0A3Q9FYH0_STRLT</name>
<dbReference type="SUPFAM" id="SSF53955">
    <property type="entry name" value="Lysozyme-like"/>
    <property type="match status" value="1"/>
</dbReference>
<dbReference type="InterPro" id="IPR052196">
    <property type="entry name" value="Bact_Kbp"/>
</dbReference>
<keyword evidence="7" id="KW-1185">Reference proteome</keyword>
<comment type="similarity">
    <text evidence="1">Belongs to the transglycosylase family. Rpf subfamily.</text>
</comment>
<dbReference type="PROSITE" id="PS51782">
    <property type="entry name" value="LYSM"/>
    <property type="match status" value="1"/>
</dbReference>
<evidence type="ECO:0000256" key="4">
    <source>
        <dbReference type="SAM" id="SignalP"/>
    </source>
</evidence>
<feature type="compositionally biased region" description="Low complexity" evidence="3">
    <location>
        <begin position="253"/>
        <end position="274"/>
    </location>
</feature>
<evidence type="ECO:0000313" key="6">
    <source>
        <dbReference type="EMBL" id="AZQ71947.1"/>
    </source>
</evidence>
<sequence length="360" mass="36041">MLSGSGRHRRPRQIPAIVVAAGVTASSAALPLLATGSAVAADAGTWDKVAQCESGGMWSANSGNGFHGGLQLTQQMWEQNGGIAYAPRPDLASRSQQIAVAERILKAEGADTWRTCAVSSGLAGEAAQGDDKAPEVDPGDGSSSAAPEPSRPRTPGRGNQPAPERTSPAPSEPSSGSSKPAPTSSGSPTPGSSGTPSASTSPSPDAAGGKHRKDPSGQPTGQPTTGTSPGASADPTAIPTAPVGSPSNTPANTPSDTPGTGTSPSGSPLPGDTGATPGTGRHRADPSPSGDAQRPSRGGESRAELPAANDYTVQPGDNLSEIAEQHSVTGGWQTLYQKNEKLVGSDPDLIRPGQRLDIRK</sequence>
<dbReference type="PANTHER" id="PTHR34700">
    <property type="entry name" value="POTASSIUM BINDING PROTEIN KBP"/>
    <property type="match status" value="1"/>
</dbReference>
<dbReference type="SUPFAM" id="SSF54106">
    <property type="entry name" value="LysM domain"/>
    <property type="match status" value="1"/>
</dbReference>
<dbReference type="OrthoDB" id="1404170at2"/>
<dbReference type="InterPro" id="IPR023346">
    <property type="entry name" value="Lysozyme-like_dom_sf"/>
</dbReference>
<evidence type="ECO:0000259" key="5">
    <source>
        <dbReference type="PROSITE" id="PS51782"/>
    </source>
</evidence>